<comment type="caution">
    <text evidence="1">The sequence shown here is derived from an EMBL/GenBank/DDBJ whole genome shotgun (WGS) entry which is preliminary data.</text>
</comment>
<dbReference type="EMBL" id="SLWQ01000011">
    <property type="protein sequence ID" value="TCO36866.1"/>
    <property type="molecule type" value="Genomic_DNA"/>
</dbReference>
<evidence type="ECO:0000313" key="1">
    <source>
        <dbReference type="EMBL" id="TCO36866.1"/>
    </source>
</evidence>
<dbReference type="RefSeq" id="WP_131999913.1">
    <property type="nucleotide sequence ID" value="NZ_JACGXM010000016.1"/>
</dbReference>
<sequence length="59" mass="7092">MRSVAHQRLREIQWLNHADNYLALVRDAVQKNPEDEELRELMAAMERAMAVQRKRRPLH</sequence>
<proteinExistence type="predicted"/>
<evidence type="ECO:0000313" key="2">
    <source>
        <dbReference type="Proteomes" id="UP000294862"/>
    </source>
</evidence>
<protein>
    <submittedName>
        <fullName evidence="1">Uncharacterized protein</fullName>
    </submittedName>
</protein>
<dbReference type="AlphaFoldDB" id="A0A4R2HZV3"/>
<accession>A0A4R2HZV3</accession>
<gene>
    <name evidence="1" type="ORF">EV148_11142</name>
</gene>
<dbReference type="Proteomes" id="UP000294862">
    <property type="component" value="Unassembled WGS sequence"/>
</dbReference>
<keyword evidence="2" id="KW-1185">Reference proteome</keyword>
<organism evidence="1 2">
    <name type="scientific">Dokdonella fugitiva</name>
    <dbReference type="NCBI Taxonomy" id="328517"/>
    <lineage>
        <taxon>Bacteria</taxon>
        <taxon>Pseudomonadati</taxon>
        <taxon>Pseudomonadota</taxon>
        <taxon>Gammaproteobacteria</taxon>
        <taxon>Lysobacterales</taxon>
        <taxon>Rhodanobacteraceae</taxon>
        <taxon>Dokdonella</taxon>
    </lineage>
</organism>
<reference evidence="1 2" key="1">
    <citation type="journal article" date="2015" name="Stand. Genomic Sci.">
        <title>Genomic Encyclopedia of Bacterial and Archaeal Type Strains, Phase III: the genomes of soil and plant-associated and newly described type strains.</title>
        <authorList>
            <person name="Whitman W.B."/>
            <person name="Woyke T."/>
            <person name="Klenk H.P."/>
            <person name="Zhou Y."/>
            <person name="Lilburn T.G."/>
            <person name="Beck B.J."/>
            <person name="De Vos P."/>
            <person name="Vandamme P."/>
            <person name="Eisen J.A."/>
            <person name="Garrity G."/>
            <person name="Hugenholtz P."/>
            <person name="Kyrpides N.C."/>
        </authorList>
    </citation>
    <scope>NUCLEOTIDE SEQUENCE [LARGE SCALE GENOMIC DNA]</scope>
    <source>
        <strain evidence="1 2">A3</strain>
    </source>
</reference>
<name>A0A4R2HZV3_9GAMM</name>